<feature type="transmembrane region" description="Helical" evidence="1">
    <location>
        <begin position="95"/>
        <end position="114"/>
    </location>
</feature>
<evidence type="ECO:0000256" key="1">
    <source>
        <dbReference type="SAM" id="Phobius"/>
    </source>
</evidence>
<name>A0A8S1DUT1_9INSE</name>
<dbReference type="AlphaFoldDB" id="A0A8S1DUT1"/>
<keyword evidence="1" id="KW-0472">Membrane</keyword>
<feature type="transmembrane region" description="Helical" evidence="1">
    <location>
        <begin position="68"/>
        <end position="89"/>
    </location>
</feature>
<proteinExistence type="predicted"/>
<keyword evidence="1" id="KW-1133">Transmembrane helix</keyword>
<protein>
    <submittedName>
        <fullName evidence="2">Uncharacterized protein</fullName>
    </submittedName>
</protein>
<accession>A0A8S1DUT1</accession>
<dbReference type="Proteomes" id="UP000494165">
    <property type="component" value="Unassembled WGS sequence"/>
</dbReference>
<evidence type="ECO:0000313" key="3">
    <source>
        <dbReference type="Proteomes" id="UP000494165"/>
    </source>
</evidence>
<organism evidence="2 3">
    <name type="scientific">Cloeon dipterum</name>
    <dbReference type="NCBI Taxonomy" id="197152"/>
    <lineage>
        <taxon>Eukaryota</taxon>
        <taxon>Metazoa</taxon>
        <taxon>Ecdysozoa</taxon>
        <taxon>Arthropoda</taxon>
        <taxon>Hexapoda</taxon>
        <taxon>Insecta</taxon>
        <taxon>Pterygota</taxon>
        <taxon>Palaeoptera</taxon>
        <taxon>Ephemeroptera</taxon>
        <taxon>Pisciforma</taxon>
        <taxon>Baetidae</taxon>
        <taxon>Cloeon</taxon>
    </lineage>
</organism>
<sequence>MEQLRTNTATCVIPMQSEASNTPGSKPNHVTLEFATKIPLKFDPLVAADNSQNAAIESDSSMFKKISVFLLVLITCSFYNVLGLIVFVFSSSSPLNHLAAFFGVLISDLLLWPIASSILSDGDYSFFFNCVLYSGFLGLLCIIFWYIYETKSAENAIQQQNNPNDVNNGNIL</sequence>
<keyword evidence="1" id="KW-0812">Transmembrane</keyword>
<comment type="caution">
    <text evidence="2">The sequence shown here is derived from an EMBL/GenBank/DDBJ whole genome shotgun (WGS) entry which is preliminary data.</text>
</comment>
<feature type="transmembrane region" description="Helical" evidence="1">
    <location>
        <begin position="126"/>
        <end position="148"/>
    </location>
</feature>
<gene>
    <name evidence="2" type="ORF">CLODIP_2_CD13918</name>
</gene>
<keyword evidence="3" id="KW-1185">Reference proteome</keyword>
<dbReference type="EMBL" id="CADEPI010000318">
    <property type="protein sequence ID" value="CAB3383654.1"/>
    <property type="molecule type" value="Genomic_DNA"/>
</dbReference>
<reference evidence="2 3" key="1">
    <citation type="submission" date="2020-04" db="EMBL/GenBank/DDBJ databases">
        <authorList>
            <person name="Alioto T."/>
            <person name="Alioto T."/>
            <person name="Gomez Garrido J."/>
        </authorList>
    </citation>
    <scope>NUCLEOTIDE SEQUENCE [LARGE SCALE GENOMIC DNA]</scope>
</reference>
<evidence type="ECO:0000313" key="2">
    <source>
        <dbReference type="EMBL" id="CAB3383654.1"/>
    </source>
</evidence>